<sequence length="221" mass="24614">MAPTRGAFSASPSGSPTSKWFVSDQVDLLHALLAGFGVYLDSDFTTLTYLSTSGVLSSSTSYPHSAPSVRFLTEMFHPLIGPRGDFAIGQRFPEWVANHHQIYHILQFLKQSFRKASLKVIDEKSAGNVKALQMFHREPAIFARLAAQCAQLSASEPVLYERIGADNPIQFAPINNQDLAKWKVHLSQSSEFPDVELKEPASPFRGLKNFAENINRIMNIY</sequence>
<dbReference type="SUPFAM" id="SSF54495">
    <property type="entry name" value="UBC-like"/>
    <property type="match status" value="1"/>
</dbReference>
<dbReference type="InterPro" id="IPR016135">
    <property type="entry name" value="UBQ-conjugating_enzyme/RWD"/>
</dbReference>
<evidence type="ECO:0000313" key="2">
    <source>
        <dbReference type="EMBL" id="KAJ1909417.1"/>
    </source>
</evidence>
<dbReference type="PROSITE" id="PS50127">
    <property type="entry name" value="UBC_2"/>
    <property type="match status" value="1"/>
</dbReference>
<dbReference type="InterPro" id="IPR000608">
    <property type="entry name" value="UBC"/>
</dbReference>
<dbReference type="OrthoDB" id="5596422at2759"/>
<evidence type="ECO:0000259" key="1">
    <source>
        <dbReference type="PROSITE" id="PS50127"/>
    </source>
</evidence>
<keyword evidence="3" id="KW-1185">Reference proteome</keyword>
<name>A0A9W8DMK7_9FUNG</name>
<reference evidence="2" key="1">
    <citation type="submission" date="2022-07" db="EMBL/GenBank/DDBJ databases">
        <title>Phylogenomic reconstructions and comparative analyses of Kickxellomycotina fungi.</title>
        <authorList>
            <person name="Reynolds N.K."/>
            <person name="Stajich J.E."/>
            <person name="Barry K."/>
            <person name="Grigoriev I.V."/>
            <person name="Crous P."/>
            <person name="Smith M.E."/>
        </authorList>
    </citation>
    <scope>NUCLEOTIDE SEQUENCE</scope>
    <source>
        <strain evidence="2">RSA 861</strain>
    </source>
</reference>
<dbReference type="AlphaFoldDB" id="A0A9W8DMK7"/>
<protein>
    <recommendedName>
        <fullName evidence="1">UBC core domain-containing protein</fullName>
    </recommendedName>
</protein>
<dbReference type="Pfam" id="PF00179">
    <property type="entry name" value="UQ_con"/>
    <property type="match status" value="1"/>
</dbReference>
<dbReference type="EMBL" id="JANBPT010001205">
    <property type="protein sequence ID" value="KAJ1909417.1"/>
    <property type="molecule type" value="Genomic_DNA"/>
</dbReference>
<accession>A0A9W8DMK7</accession>
<feature type="domain" description="UBC core" evidence="1">
    <location>
        <begin position="1"/>
        <end position="155"/>
    </location>
</feature>
<proteinExistence type="predicted"/>
<dbReference type="Gene3D" id="3.10.110.10">
    <property type="entry name" value="Ubiquitin Conjugating Enzyme"/>
    <property type="match status" value="1"/>
</dbReference>
<gene>
    <name evidence="2" type="ORF">IWQ60_011177</name>
</gene>
<dbReference type="Proteomes" id="UP001150569">
    <property type="component" value="Unassembled WGS sequence"/>
</dbReference>
<organism evidence="2 3">
    <name type="scientific">Tieghemiomyces parasiticus</name>
    <dbReference type="NCBI Taxonomy" id="78921"/>
    <lineage>
        <taxon>Eukaryota</taxon>
        <taxon>Fungi</taxon>
        <taxon>Fungi incertae sedis</taxon>
        <taxon>Zoopagomycota</taxon>
        <taxon>Kickxellomycotina</taxon>
        <taxon>Dimargaritomycetes</taxon>
        <taxon>Dimargaritales</taxon>
        <taxon>Dimargaritaceae</taxon>
        <taxon>Tieghemiomyces</taxon>
    </lineage>
</organism>
<evidence type="ECO:0000313" key="3">
    <source>
        <dbReference type="Proteomes" id="UP001150569"/>
    </source>
</evidence>
<comment type="caution">
    <text evidence="2">The sequence shown here is derived from an EMBL/GenBank/DDBJ whole genome shotgun (WGS) entry which is preliminary data.</text>
</comment>